<evidence type="ECO:0000259" key="2">
    <source>
        <dbReference type="PROSITE" id="PS50011"/>
    </source>
</evidence>
<dbReference type="GO" id="GO:0005524">
    <property type="term" value="F:ATP binding"/>
    <property type="evidence" value="ECO:0007669"/>
    <property type="project" value="InterPro"/>
</dbReference>
<dbReference type="PANTHER" id="PTHR11909">
    <property type="entry name" value="CASEIN KINASE-RELATED"/>
    <property type="match status" value="1"/>
</dbReference>
<dbReference type="AlphaFoldDB" id="A0A814BJP6"/>
<organism evidence="3 4">
    <name type="scientific">Adineta ricciae</name>
    <name type="common">Rotifer</name>
    <dbReference type="NCBI Taxonomy" id="249248"/>
    <lineage>
        <taxon>Eukaryota</taxon>
        <taxon>Metazoa</taxon>
        <taxon>Spiralia</taxon>
        <taxon>Gnathifera</taxon>
        <taxon>Rotifera</taxon>
        <taxon>Eurotatoria</taxon>
        <taxon>Bdelloidea</taxon>
        <taxon>Adinetida</taxon>
        <taxon>Adinetidae</taxon>
        <taxon>Adineta</taxon>
    </lineage>
</organism>
<dbReference type="Pfam" id="PF00069">
    <property type="entry name" value="Pkinase"/>
    <property type="match status" value="1"/>
</dbReference>
<dbReference type="InterPro" id="IPR050235">
    <property type="entry name" value="CK1_Ser-Thr_kinase"/>
</dbReference>
<dbReference type="InterPro" id="IPR000719">
    <property type="entry name" value="Prot_kinase_dom"/>
</dbReference>
<dbReference type="EC" id="2.7.11.1" evidence="1"/>
<dbReference type="Proteomes" id="UP000663852">
    <property type="component" value="Unassembled WGS sequence"/>
</dbReference>
<dbReference type="PROSITE" id="PS00108">
    <property type="entry name" value="PROTEIN_KINASE_ST"/>
    <property type="match status" value="1"/>
</dbReference>
<evidence type="ECO:0000313" key="4">
    <source>
        <dbReference type="Proteomes" id="UP000663852"/>
    </source>
</evidence>
<name>A0A814BJP6_ADIRI</name>
<accession>A0A814BJP6</accession>
<feature type="domain" description="Protein kinase" evidence="2">
    <location>
        <begin position="94"/>
        <end position="367"/>
    </location>
</feature>
<dbReference type="CDD" id="cd14016">
    <property type="entry name" value="STKc_CK1"/>
    <property type="match status" value="1"/>
</dbReference>
<dbReference type="Gene3D" id="1.10.510.10">
    <property type="entry name" value="Transferase(Phosphotransferase) domain 1"/>
    <property type="match status" value="1"/>
</dbReference>
<dbReference type="PROSITE" id="PS50011">
    <property type="entry name" value="PROTEIN_KINASE_DOM"/>
    <property type="match status" value="1"/>
</dbReference>
<dbReference type="InterPro" id="IPR011009">
    <property type="entry name" value="Kinase-like_dom_sf"/>
</dbReference>
<dbReference type="OrthoDB" id="9995116at2759"/>
<dbReference type="GO" id="GO:0004674">
    <property type="term" value="F:protein serine/threonine kinase activity"/>
    <property type="evidence" value="ECO:0007669"/>
    <property type="project" value="UniProtKB-EC"/>
</dbReference>
<comment type="caution">
    <text evidence="3">The sequence shown here is derived from an EMBL/GenBank/DDBJ whole genome shotgun (WGS) entry which is preliminary data.</text>
</comment>
<dbReference type="EMBL" id="CAJNOJ010000040">
    <property type="protein sequence ID" value="CAF0927725.1"/>
    <property type="molecule type" value="Genomic_DNA"/>
</dbReference>
<sequence>MARQGKKSSLSLSCNNKQTDRQNTSYAYLYTKIGAIKSHFVCHIIACIGNYLEKKRRMRLKSHYNQLTELLSSKSCKYRSTQGECIPPRIQNRWSVQSPLSSGSFGSIYQGKDLITGERVAIKFEKKASHHLQLHKESQIYRLIEGTGMPKMYWYGTVDENYQAMVLEMLGPSIEDLYNYCHRKFTIKTVLLLGEQMLERICHVHRRSLVHRDIKPDNFTMGINSKCQNVYLIDFGLSKYYLDKTTRQHIEYNDHKHFVGTIRYASLRTHAGIEQSRRDDLESLAYTLMYLARRDKGLPWQGIKCEDKKTKQEKVYEVKLHTHIETLCEDLPKEFQEFLMYTRQLGFAEEPNYAYLTSLFKQVYQTMNLKNDFVYDWIRLGIKTKVEM</sequence>
<protein>
    <recommendedName>
        <fullName evidence="1">non-specific serine/threonine protein kinase</fullName>
        <ecNumber evidence="1">2.7.11.1</ecNumber>
    </recommendedName>
</protein>
<evidence type="ECO:0000313" key="3">
    <source>
        <dbReference type="EMBL" id="CAF0927725.1"/>
    </source>
</evidence>
<dbReference type="SMART" id="SM00220">
    <property type="entry name" value="S_TKc"/>
    <property type="match status" value="1"/>
</dbReference>
<gene>
    <name evidence="3" type="ORF">EDS130_LOCUS11123</name>
</gene>
<reference evidence="3" key="1">
    <citation type="submission" date="2021-02" db="EMBL/GenBank/DDBJ databases">
        <authorList>
            <person name="Nowell W R."/>
        </authorList>
    </citation>
    <scope>NUCLEOTIDE SEQUENCE</scope>
</reference>
<evidence type="ECO:0000256" key="1">
    <source>
        <dbReference type="ARBA" id="ARBA00012513"/>
    </source>
</evidence>
<proteinExistence type="predicted"/>
<dbReference type="SUPFAM" id="SSF56112">
    <property type="entry name" value="Protein kinase-like (PK-like)"/>
    <property type="match status" value="1"/>
</dbReference>
<dbReference type="InterPro" id="IPR008271">
    <property type="entry name" value="Ser/Thr_kinase_AS"/>
</dbReference>